<dbReference type="Pfam" id="PF07690">
    <property type="entry name" value="MFS_1"/>
    <property type="match status" value="1"/>
</dbReference>
<dbReference type="Proteomes" id="UP000465112">
    <property type="component" value="Chromosome 16"/>
</dbReference>
<organism evidence="7 8">
    <name type="scientific">Perca fluviatilis</name>
    <name type="common">European perch</name>
    <dbReference type="NCBI Taxonomy" id="8168"/>
    <lineage>
        <taxon>Eukaryota</taxon>
        <taxon>Metazoa</taxon>
        <taxon>Chordata</taxon>
        <taxon>Craniata</taxon>
        <taxon>Vertebrata</taxon>
        <taxon>Euteleostomi</taxon>
        <taxon>Actinopterygii</taxon>
        <taxon>Neopterygii</taxon>
        <taxon>Teleostei</taxon>
        <taxon>Neoteleostei</taxon>
        <taxon>Acanthomorphata</taxon>
        <taxon>Eupercaria</taxon>
        <taxon>Perciformes</taxon>
        <taxon>Percoidei</taxon>
        <taxon>Percidae</taxon>
        <taxon>Percinae</taxon>
        <taxon>Perca</taxon>
    </lineage>
</organism>
<feature type="transmembrane region" description="Helical" evidence="6">
    <location>
        <begin position="253"/>
        <end position="276"/>
    </location>
</feature>
<keyword evidence="4 6" id="KW-0472">Membrane</keyword>
<evidence type="ECO:0000256" key="5">
    <source>
        <dbReference type="ARBA" id="ARBA00038227"/>
    </source>
</evidence>
<feature type="transmembrane region" description="Helical" evidence="6">
    <location>
        <begin position="282"/>
        <end position="304"/>
    </location>
</feature>
<comment type="subcellular location">
    <subcellularLocation>
        <location evidence="1">Membrane</location>
        <topology evidence="1">Multi-pass membrane protein</topology>
    </subcellularLocation>
</comment>
<evidence type="ECO:0008006" key="9">
    <source>
        <dbReference type="Google" id="ProtNLM"/>
    </source>
</evidence>
<evidence type="ECO:0000256" key="3">
    <source>
        <dbReference type="ARBA" id="ARBA00022989"/>
    </source>
</evidence>
<name>A0A6A5DV27_PERFL</name>
<evidence type="ECO:0000256" key="4">
    <source>
        <dbReference type="ARBA" id="ARBA00023136"/>
    </source>
</evidence>
<gene>
    <name evidence="7" type="ORF">PFLUV_G00191390</name>
</gene>
<comment type="similarity">
    <text evidence="5">Belongs to the major facilitator superfamily. SLC46A family.</text>
</comment>
<feature type="transmembrane region" description="Helical" evidence="6">
    <location>
        <begin position="348"/>
        <end position="373"/>
    </location>
</feature>
<dbReference type="PANTHER" id="PTHR23507">
    <property type="entry name" value="ZGC:174356"/>
    <property type="match status" value="1"/>
</dbReference>
<dbReference type="AlphaFoldDB" id="A0A6A5DV27"/>
<dbReference type="InterPro" id="IPR036259">
    <property type="entry name" value="MFS_trans_sf"/>
</dbReference>
<feature type="transmembrane region" description="Helical" evidence="6">
    <location>
        <begin position="87"/>
        <end position="109"/>
    </location>
</feature>
<dbReference type="SUPFAM" id="SSF103473">
    <property type="entry name" value="MFS general substrate transporter"/>
    <property type="match status" value="1"/>
</dbReference>
<reference evidence="7 8" key="1">
    <citation type="submission" date="2019-06" db="EMBL/GenBank/DDBJ databases">
        <title>A chromosome-scale genome assembly of the European perch, Perca fluviatilis.</title>
        <authorList>
            <person name="Roques C."/>
            <person name="Zahm M."/>
            <person name="Cabau C."/>
            <person name="Klopp C."/>
            <person name="Bouchez O."/>
            <person name="Donnadieu C."/>
            <person name="Kuhl H."/>
            <person name="Gislard M."/>
            <person name="Guendouz S."/>
            <person name="Journot L."/>
            <person name="Haffray P."/>
            <person name="Bestin A."/>
            <person name="Morvezen R."/>
            <person name="Feron R."/>
            <person name="Wen M."/>
            <person name="Jouanno E."/>
            <person name="Herpin A."/>
            <person name="Schartl M."/>
            <person name="Postlethwait J."/>
            <person name="Schaerlinger B."/>
            <person name="Chardard D."/>
            <person name="Lecocq T."/>
            <person name="Poncet C."/>
            <person name="Jaffrelo L."/>
            <person name="Lampietro C."/>
            <person name="Guiguen Y."/>
        </authorList>
    </citation>
    <scope>NUCLEOTIDE SEQUENCE [LARGE SCALE GENOMIC DNA]</scope>
    <source>
        <tissue evidence="7">Blood</tissue>
    </source>
</reference>
<feature type="transmembrane region" description="Helical" evidence="6">
    <location>
        <begin position="474"/>
        <end position="497"/>
    </location>
</feature>
<dbReference type="PANTHER" id="PTHR23507:SF32">
    <property type="entry name" value="SI:DKEY-5G14.1"/>
    <property type="match status" value="1"/>
</dbReference>
<dbReference type="Gene3D" id="1.20.1250.20">
    <property type="entry name" value="MFS general substrate transporter like domains"/>
    <property type="match status" value="1"/>
</dbReference>
<feature type="transmembrane region" description="Helical" evidence="6">
    <location>
        <begin position="415"/>
        <end position="434"/>
    </location>
</feature>
<keyword evidence="8" id="KW-1185">Reference proteome</keyword>
<evidence type="ECO:0000256" key="6">
    <source>
        <dbReference type="SAM" id="Phobius"/>
    </source>
</evidence>
<feature type="transmembrane region" description="Helical" evidence="6">
    <location>
        <begin position="440"/>
        <end position="462"/>
    </location>
</feature>
<evidence type="ECO:0000313" key="7">
    <source>
        <dbReference type="EMBL" id="KAF1378517.1"/>
    </source>
</evidence>
<protein>
    <recommendedName>
        <fullName evidence="9">Major facilitator superfamily (MFS) profile domain-containing protein</fullName>
    </recommendedName>
</protein>
<feature type="transmembrane region" description="Helical" evidence="6">
    <location>
        <begin position="503"/>
        <end position="531"/>
    </location>
</feature>
<evidence type="ECO:0000256" key="1">
    <source>
        <dbReference type="ARBA" id="ARBA00004141"/>
    </source>
</evidence>
<feature type="transmembrane region" description="Helical" evidence="6">
    <location>
        <begin position="216"/>
        <end position="241"/>
    </location>
</feature>
<keyword evidence="3 6" id="KW-1133">Transmembrane helix</keyword>
<dbReference type="GO" id="GO:0022857">
    <property type="term" value="F:transmembrane transporter activity"/>
    <property type="evidence" value="ECO:0007669"/>
    <property type="project" value="InterPro"/>
</dbReference>
<feature type="transmembrane region" description="Helical" evidence="6">
    <location>
        <begin position="190"/>
        <end position="210"/>
    </location>
</feature>
<proteinExistence type="inferred from homology"/>
<sequence>MVHSNAKHAYINVTNFQLSNKQPRKTAVQSYGERRDIGISVCRTLLYKARYLIGSCLNTCKHVLQCICKHDPSDDLKGILQPFKMKGLFLVEPVVALYAFSSFLIYPLVQQYVYRRLWQELTNTTYPISDNTSRCAENSNSSNHSSYHEEVQRQASLFSLYTELFSTIPSLVVTFMLVAYSDLGGRKITIIMPLIGSLIYTLAFLTVSYFELNVYLLIGSSLLSSLFGGLGTFLGGCFAYVADLCEDGRQKTLRMAGVDMMIGLLSGVASISSGYFLRAAGFNWPFLTSALCQCLILLYAIFILEETVKKAPTDAILLNGSPEPSAIKQMIYGVYHMFARTSRRSKTVLVLLILIFTSFSFAYMGGISLMTLYELNKPLCWTEILIGYGSALSTTVFLTSFVGVSAFTYCGVPQLLIVLMGILSVISGMVLLAFAKTTLLMFLVRVPMLLSITPFPVLRSMISKIISKSEQGALFALLSFLDSLTSNVSVAVFNSVYAATVAWYPGFVFLLSAGLCVIPLFVLGVVGLIGVDVAEEVKNLEPVFSGEDDLVEEPKESSPLLS</sequence>
<keyword evidence="2 6" id="KW-0812">Transmembrane</keyword>
<dbReference type="GO" id="GO:0034486">
    <property type="term" value="P:vacuolar transmembrane transport"/>
    <property type="evidence" value="ECO:0007669"/>
    <property type="project" value="TreeGrafter"/>
</dbReference>
<accession>A0A6A5DV27</accession>
<comment type="caution">
    <text evidence="7">The sequence shown here is derived from an EMBL/GenBank/DDBJ whole genome shotgun (WGS) entry which is preliminary data.</text>
</comment>
<dbReference type="EMBL" id="VHII01000016">
    <property type="protein sequence ID" value="KAF1378517.1"/>
    <property type="molecule type" value="Genomic_DNA"/>
</dbReference>
<dbReference type="GO" id="GO:0005765">
    <property type="term" value="C:lysosomal membrane"/>
    <property type="evidence" value="ECO:0007669"/>
    <property type="project" value="TreeGrafter"/>
</dbReference>
<dbReference type="InterPro" id="IPR011701">
    <property type="entry name" value="MFS"/>
</dbReference>
<feature type="transmembrane region" description="Helical" evidence="6">
    <location>
        <begin position="158"/>
        <end position="178"/>
    </location>
</feature>
<evidence type="ECO:0000256" key="2">
    <source>
        <dbReference type="ARBA" id="ARBA00022692"/>
    </source>
</evidence>
<evidence type="ECO:0000313" key="8">
    <source>
        <dbReference type="Proteomes" id="UP000465112"/>
    </source>
</evidence>
<feature type="transmembrane region" description="Helical" evidence="6">
    <location>
        <begin position="385"/>
        <end position="408"/>
    </location>
</feature>